<gene>
    <name evidence="8" type="ORF">IAB82_09115</name>
</gene>
<dbReference type="InterPro" id="IPR050445">
    <property type="entry name" value="Bact_polysacc_biosynth/exp"/>
</dbReference>
<evidence type="ECO:0000313" key="8">
    <source>
        <dbReference type="EMBL" id="MBO8471935.1"/>
    </source>
</evidence>
<feature type="domain" description="Polysaccharide chain length determinant N-terminal" evidence="7">
    <location>
        <begin position="20"/>
        <end position="80"/>
    </location>
</feature>
<dbReference type="PANTHER" id="PTHR32309">
    <property type="entry name" value="TYROSINE-PROTEIN KINASE"/>
    <property type="match status" value="1"/>
</dbReference>
<evidence type="ECO:0000256" key="4">
    <source>
        <dbReference type="ARBA" id="ARBA00022989"/>
    </source>
</evidence>
<proteinExistence type="predicted"/>
<dbReference type="AlphaFoldDB" id="A0A9D9NG58"/>
<evidence type="ECO:0000256" key="2">
    <source>
        <dbReference type="ARBA" id="ARBA00022475"/>
    </source>
</evidence>
<keyword evidence="5 6" id="KW-0472">Membrane</keyword>
<accession>A0A9D9NG58</accession>
<name>A0A9D9NG58_9BACT</name>
<evidence type="ECO:0000256" key="1">
    <source>
        <dbReference type="ARBA" id="ARBA00004651"/>
    </source>
</evidence>
<reference evidence="8" key="1">
    <citation type="submission" date="2020-10" db="EMBL/GenBank/DDBJ databases">
        <authorList>
            <person name="Gilroy R."/>
        </authorList>
    </citation>
    <scope>NUCLEOTIDE SEQUENCE</scope>
    <source>
        <strain evidence="8">B2-22910</strain>
    </source>
</reference>
<sequence length="372" mass="41884">MEEVNSNVMPSQPAQEAEEQEIDIMELVVKLWKRRKTILIWCCVGAVIGLVAGFSIPKTYSAAAVLAPETEDGGGSSGVSSIASMMGVSLDNSVDAINFQMFPDVVSSTPFIFELFDLPVQTADGELSTDLLDYMLNYQKKAWWSYAVGAPFQFLGWVKSWFSKEEEPDPDAPLNMYNLPKKERGVVKYFAENIMVEMDKKTGKATVSLEMQDPLVVTTVLNAVLENLKDYMSDYRTSKARQDAENLSVICEQRKAEYYKAQQAYAKYSDANKNVILQSAQAEQERLQQEMNLAFQVYSQVAQQLEAARIKEQEAKPVFAMVQPPVVPLEKSAPSKVKYLVIFTFLAGCCAAAWVLFGQDYWEKFKYDLKQK</sequence>
<organism evidence="8 9">
    <name type="scientific">Candidatus Cryptobacteroides faecavium</name>
    <dbReference type="NCBI Taxonomy" id="2840762"/>
    <lineage>
        <taxon>Bacteria</taxon>
        <taxon>Pseudomonadati</taxon>
        <taxon>Bacteroidota</taxon>
        <taxon>Bacteroidia</taxon>
        <taxon>Bacteroidales</taxon>
        <taxon>Candidatus Cryptobacteroides</taxon>
    </lineage>
</organism>
<evidence type="ECO:0000259" key="7">
    <source>
        <dbReference type="Pfam" id="PF02706"/>
    </source>
</evidence>
<dbReference type="Proteomes" id="UP000823603">
    <property type="component" value="Unassembled WGS sequence"/>
</dbReference>
<dbReference type="GO" id="GO:0004713">
    <property type="term" value="F:protein tyrosine kinase activity"/>
    <property type="evidence" value="ECO:0007669"/>
    <property type="project" value="TreeGrafter"/>
</dbReference>
<dbReference type="InterPro" id="IPR003856">
    <property type="entry name" value="LPS_length_determ_N"/>
</dbReference>
<feature type="transmembrane region" description="Helical" evidence="6">
    <location>
        <begin position="339"/>
        <end position="357"/>
    </location>
</feature>
<dbReference type="PANTHER" id="PTHR32309:SF13">
    <property type="entry name" value="FERRIC ENTEROBACTIN TRANSPORT PROTEIN FEPE"/>
    <property type="match status" value="1"/>
</dbReference>
<comment type="subcellular location">
    <subcellularLocation>
        <location evidence="1">Cell membrane</location>
        <topology evidence="1">Multi-pass membrane protein</topology>
    </subcellularLocation>
</comment>
<evidence type="ECO:0000256" key="5">
    <source>
        <dbReference type="ARBA" id="ARBA00023136"/>
    </source>
</evidence>
<reference evidence="8" key="2">
    <citation type="journal article" date="2021" name="PeerJ">
        <title>Extensive microbial diversity within the chicken gut microbiome revealed by metagenomics and culture.</title>
        <authorList>
            <person name="Gilroy R."/>
            <person name="Ravi A."/>
            <person name="Getino M."/>
            <person name="Pursley I."/>
            <person name="Horton D.L."/>
            <person name="Alikhan N.F."/>
            <person name="Baker D."/>
            <person name="Gharbi K."/>
            <person name="Hall N."/>
            <person name="Watson M."/>
            <person name="Adriaenssens E.M."/>
            <person name="Foster-Nyarko E."/>
            <person name="Jarju S."/>
            <person name="Secka A."/>
            <person name="Antonio M."/>
            <person name="Oren A."/>
            <person name="Chaudhuri R.R."/>
            <person name="La Ragione R."/>
            <person name="Hildebrand F."/>
            <person name="Pallen M.J."/>
        </authorList>
    </citation>
    <scope>NUCLEOTIDE SEQUENCE</scope>
    <source>
        <strain evidence="8">B2-22910</strain>
    </source>
</reference>
<protein>
    <submittedName>
        <fullName evidence="8">Chain-length determining protein</fullName>
    </submittedName>
</protein>
<comment type="caution">
    <text evidence="8">The sequence shown here is derived from an EMBL/GenBank/DDBJ whole genome shotgun (WGS) entry which is preliminary data.</text>
</comment>
<feature type="transmembrane region" description="Helical" evidence="6">
    <location>
        <begin position="38"/>
        <end position="56"/>
    </location>
</feature>
<dbReference type="GO" id="GO:0005886">
    <property type="term" value="C:plasma membrane"/>
    <property type="evidence" value="ECO:0007669"/>
    <property type="project" value="UniProtKB-SubCell"/>
</dbReference>
<evidence type="ECO:0000256" key="3">
    <source>
        <dbReference type="ARBA" id="ARBA00022692"/>
    </source>
</evidence>
<dbReference type="EMBL" id="JADIMB010000134">
    <property type="protein sequence ID" value="MBO8471935.1"/>
    <property type="molecule type" value="Genomic_DNA"/>
</dbReference>
<keyword evidence="2" id="KW-1003">Cell membrane</keyword>
<evidence type="ECO:0000256" key="6">
    <source>
        <dbReference type="SAM" id="Phobius"/>
    </source>
</evidence>
<evidence type="ECO:0000313" key="9">
    <source>
        <dbReference type="Proteomes" id="UP000823603"/>
    </source>
</evidence>
<keyword evidence="4 6" id="KW-1133">Transmembrane helix</keyword>
<keyword evidence="3 6" id="KW-0812">Transmembrane</keyword>
<dbReference type="Pfam" id="PF02706">
    <property type="entry name" value="Wzz"/>
    <property type="match status" value="1"/>
</dbReference>